<accession>A0AAD0XDJ8</accession>
<reference evidence="4 5" key="1">
    <citation type="submission" date="2018-10" db="EMBL/GenBank/DDBJ databases">
        <title>Complete Genome Sequence and Transcriptomic Profiles of a Marine Bacterium, Pseudoalteromonas agarivorans Hao 2018.</title>
        <authorList>
            <person name="Hao L."/>
        </authorList>
    </citation>
    <scope>NUCLEOTIDE SEQUENCE [LARGE SCALE GENOMIC DNA]</scope>
    <source>
        <strain evidence="4 5">Hao 2018</strain>
    </source>
</reference>
<keyword evidence="1 2" id="KW-0238">DNA-binding</keyword>
<evidence type="ECO:0000256" key="2">
    <source>
        <dbReference type="PROSITE-ProRule" id="PRU00335"/>
    </source>
</evidence>
<dbReference type="InterPro" id="IPR050109">
    <property type="entry name" value="HTH-type_TetR-like_transc_reg"/>
</dbReference>
<dbReference type="AlphaFoldDB" id="A0AAD0XDJ8"/>
<evidence type="ECO:0000313" key="4">
    <source>
        <dbReference type="EMBL" id="AYM87429.1"/>
    </source>
</evidence>
<dbReference type="SUPFAM" id="SSF46689">
    <property type="entry name" value="Homeodomain-like"/>
    <property type="match status" value="1"/>
</dbReference>
<dbReference type="GO" id="GO:0003700">
    <property type="term" value="F:DNA-binding transcription factor activity"/>
    <property type="evidence" value="ECO:0007669"/>
    <property type="project" value="TreeGrafter"/>
</dbReference>
<dbReference type="EMBL" id="CP033065">
    <property type="protein sequence ID" value="AYM87429.1"/>
    <property type="molecule type" value="Genomic_DNA"/>
</dbReference>
<sequence>MTKTLTDAQNTLPPSELELGAKARTVLHAARKIFLIHGFNGATTDMIQREAGVSKSTVYAHFANKEILFLAVIKSECEIFTASIDNITFKPGNLTENLRRLGHAYLQIALSETAMALYRIVVAEAPRLPALGHMFYNSGPRVVKDKVSNYLKAAVESKELDFEELNIEEATNLFVALMRSELHLMYLTHPDQPVLKKDIDRWVEVAINFLVRSYGTAHTQKN</sequence>
<dbReference type="Pfam" id="PF14246">
    <property type="entry name" value="TetR_C_7"/>
    <property type="match status" value="1"/>
</dbReference>
<dbReference type="InterPro" id="IPR009057">
    <property type="entry name" value="Homeodomain-like_sf"/>
</dbReference>
<feature type="DNA-binding region" description="H-T-H motif" evidence="2">
    <location>
        <begin position="43"/>
        <end position="62"/>
    </location>
</feature>
<dbReference type="Proteomes" id="UP000279995">
    <property type="component" value="Chromosome I"/>
</dbReference>
<dbReference type="PROSITE" id="PS50977">
    <property type="entry name" value="HTH_TETR_2"/>
    <property type="match status" value="1"/>
</dbReference>
<proteinExistence type="predicted"/>
<dbReference type="Gene3D" id="1.10.357.10">
    <property type="entry name" value="Tetracycline Repressor, domain 2"/>
    <property type="match status" value="1"/>
</dbReference>
<feature type="domain" description="HTH tetR-type" evidence="3">
    <location>
        <begin position="20"/>
        <end position="80"/>
    </location>
</feature>
<evidence type="ECO:0000259" key="3">
    <source>
        <dbReference type="PROSITE" id="PS50977"/>
    </source>
</evidence>
<dbReference type="InterPro" id="IPR036271">
    <property type="entry name" value="Tet_transcr_reg_TetR-rel_C_sf"/>
</dbReference>
<evidence type="ECO:0000313" key="5">
    <source>
        <dbReference type="Proteomes" id="UP000279995"/>
    </source>
</evidence>
<dbReference type="PANTHER" id="PTHR30055">
    <property type="entry name" value="HTH-TYPE TRANSCRIPTIONAL REGULATOR RUTR"/>
    <property type="match status" value="1"/>
</dbReference>
<organism evidence="4 5">
    <name type="scientific">Pseudoalteromonas agarivorans</name>
    <dbReference type="NCBI Taxonomy" id="176102"/>
    <lineage>
        <taxon>Bacteria</taxon>
        <taxon>Pseudomonadati</taxon>
        <taxon>Pseudomonadota</taxon>
        <taxon>Gammaproteobacteria</taxon>
        <taxon>Alteromonadales</taxon>
        <taxon>Pseudoalteromonadaceae</taxon>
        <taxon>Pseudoalteromonas</taxon>
    </lineage>
</organism>
<dbReference type="Pfam" id="PF00440">
    <property type="entry name" value="TetR_N"/>
    <property type="match status" value="1"/>
</dbReference>
<dbReference type="RefSeq" id="WP_121637877.1">
    <property type="nucleotide sequence ID" value="NZ_CP033065.1"/>
</dbReference>
<dbReference type="PRINTS" id="PR00455">
    <property type="entry name" value="HTHTETR"/>
</dbReference>
<dbReference type="GO" id="GO:0000976">
    <property type="term" value="F:transcription cis-regulatory region binding"/>
    <property type="evidence" value="ECO:0007669"/>
    <property type="project" value="TreeGrafter"/>
</dbReference>
<dbReference type="InterPro" id="IPR039536">
    <property type="entry name" value="TetR_C_Proteobacteria"/>
</dbReference>
<dbReference type="InterPro" id="IPR001647">
    <property type="entry name" value="HTH_TetR"/>
</dbReference>
<protein>
    <submittedName>
        <fullName evidence="4">TetR/AcrR family transcriptional regulator</fullName>
    </submittedName>
</protein>
<gene>
    <name evidence="4" type="ORF">D9T18_12435</name>
</gene>
<dbReference type="Gene3D" id="1.10.10.60">
    <property type="entry name" value="Homeodomain-like"/>
    <property type="match status" value="1"/>
</dbReference>
<dbReference type="PANTHER" id="PTHR30055:SF146">
    <property type="entry name" value="HTH-TYPE TRANSCRIPTIONAL DUAL REGULATOR CECR"/>
    <property type="match status" value="1"/>
</dbReference>
<dbReference type="SUPFAM" id="SSF48498">
    <property type="entry name" value="Tetracyclin repressor-like, C-terminal domain"/>
    <property type="match status" value="1"/>
</dbReference>
<evidence type="ECO:0000256" key="1">
    <source>
        <dbReference type="ARBA" id="ARBA00023125"/>
    </source>
</evidence>
<name>A0AAD0XDJ8_9GAMM</name>